<accession>A0ABR2RLP3</accession>
<protein>
    <recommendedName>
        <fullName evidence="3">Secreted protein</fullName>
    </recommendedName>
</protein>
<keyword evidence="2" id="KW-1185">Reference proteome</keyword>
<evidence type="ECO:0008006" key="3">
    <source>
        <dbReference type="Google" id="ProtNLM"/>
    </source>
</evidence>
<comment type="caution">
    <text evidence="1">The sequence shown here is derived from an EMBL/GenBank/DDBJ whole genome shotgun (WGS) entry which is preliminary data.</text>
</comment>
<evidence type="ECO:0000313" key="2">
    <source>
        <dbReference type="Proteomes" id="UP001396334"/>
    </source>
</evidence>
<dbReference type="Proteomes" id="UP001396334">
    <property type="component" value="Unassembled WGS sequence"/>
</dbReference>
<organism evidence="1 2">
    <name type="scientific">Hibiscus sabdariffa</name>
    <name type="common">roselle</name>
    <dbReference type="NCBI Taxonomy" id="183260"/>
    <lineage>
        <taxon>Eukaryota</taxon>
        <taxon>Viridiplantae</taxon>
        <taxon>Streptophyta</taxon>
        <taxon>Embryophyta</taxon>
        <taxon>Tracheophyta</taxon>
        <taxon>Spermatophyta</taxon>
        <taxon>Magnoliopsida</taxon>
        <taxon>eudicotyledons</taxon>
        <taxon>Gunneridae</taxon>
        <taxon>Pentapetalae</taxon>
        <taxon>rosids</taxon>
        <taxon>malvids</taxon>
        <taxon>Malvales</taxon>
        <taxon>Malvaceae</taxon>
        <taxon>Malvoideae</taxon>
        <taxon>Hibiscus</taxon>
    </lineage>
</organism>
<gene>
    <name evidence="1" type="ORF">V6N11_041851</name>
</gene>
<name>A0ABR2RLP3_9ROSI</name>
<sequence length="92" mass="10098">MALILSGQRCVAAASCFWFSKTVRGGWDYTEAEKEKEKETDGCSFNHDLSSKAISYPSCANVGAMRGFLVASNHEADEWCPKASEGRVGWTQ</sequence>
<evidence type="ECO:0000313" key="1">
    <source>
        <dbReference type="EMBL" id="KAK9013858.1"/>
    </source>
</evidence>
<dbReference type="EMBL" id="JBBPBN010000022">
    <property type="protein sequence ID" value="KAK9013858.1"/>
    <property type="molecule type" value="Genomic_DNA"/>
</dbReference>
<proteinExistence type="predicted"/>
<reference evidence="1 2" key="1">
    <citation type="journal article" date="2024" name="G3 (Bethesda)">
        <title>Genome assembly of Hibiscus sabdariffa L. provides insights into metabolisms of medicinal natural products.</title>
        <authorList>
            <person name="Kim T."/>
        </authorList>
    </citation>
    <scope>NUCLEOTIDE SEQUENCE [LARGE SCALE GENOMIC DNA]</scope>
    <source>
        <strain evidence="1">TK-2024</strain>
        <tissue evidence="1">Old leaves</tissue>
    </source>
</reference>